<dbReference type="SUPFAM" id="SSF46689">
    <property type="entry name" value="Homeodomain-like"/>
    <property type="match status" value="2"/>
</dbReference>
<protein>
    <submittedName>
        <fullName evidence="6">AraC family transcriptional regulator</fullName>
    </submittedName>
</protein>
<dbReference type="InterPro" id="IPR009057">
    <property type="entry name" value="Homeodomain-like_sf"/>
</dbReference>
<dbReference type="Gene3D" id="1.10.10.60">
    <property type="entry name" value="Homeodomain-like"/>
    <property type="match status" value="2"/>
</dbReference>
<dbReference type="EMBL" id="JAPQFJ010000002">
    <property type="protein sequence ID" value="MCY6957490.1"/>
    <property type="molecule type" value="Genomic_DNA"/>
</dbReference>
<evidence type="ECO:0000256" key="4">
    <source>
        <dbReference type="SAM" id="Phobius"/>
    </source>
</evidence>
<organism evidence="6 7">
    <name type="scientific">Clostridium brassicae</name>
    <dbReference type="NCBI Taxonomy" id="2999072"/>
    <lineage>
        <taxon>Bacteria</taxon>
        <taxon>Bacillati</taxon>
        <taxon>Bacillota</taxon>
        <taxon>Clostridia</taxon>
        <taxon>Eubacteriales</taxon>
        <taxon>Clostridiaceae</taxon>
        <taxon>Clostridium</taxon>
    </lineage>
</organism>
<dbReference type="PANTHER" id="PTHR43280:SF2">
    <property type="entry name" value="HTH-TYPE TRANSCRIPTIONAL REGULATOR EXSA"/>
    <property type="match status" value="1"/>
</dbReference>
<keyword evidence="2" id="KW-0238">DNA-binding</keyword>
<keyword evidence="4" id="KW-0472">Membrane</keyword>
<evidence type="ECO:0000256" key="2">
    <source>
        <dbReference type="ARBA" id="ARBA00023125"/>
    </source>
</evidence>
<reference evidence="6" key="1">
    <citation type="submission" date="2022-12" db="EMBL/GenBank/DDBJ databases">
        <title>Clostridium sp. nov., isolated from industrial wastewater.</title>
        <authorList>
            <person name="Jiayan W."/>
        </authorList>
    </citation>
    <scope>NUCLEOTIDE SEQUENCE</scope>
    <source>
        <strain evidence="6">ZC22-4</strain>
    </source>
</reference>
<dbReference type="Pfam" id="PF12833">
    <property type="entry name" value="HTH_18"/>
    <property type="match status" value="1"/>
</dbReference>
<keyword evidence="7" id="KW-1185">Reference proteome</keyword>
<accession>A0ABT4D5C8</accession>
<feature type="transmembrane region" description="Helical" evidence="4">
    <location>
        <begin position="20"/>
        <end position="39"/>
    </location>
</feature>
<name>A0ABT4D5C8_9CLOT</name>
<comment type="caution">
    <text evidence="6">The sequence shown here is derived from an EMBL/GenBank/DDBJ whole genome shotgun (WGS) entry which is preliminary data.</text>
</comment>
<evidence type="ECO:0000313" key="6">
    <source>
        <dbReference type="EMBL" id="MCY6957490.1"/>
    </source>
</evidence>
<evidence type="ECO:0000259" key="5">
    <source>
        <dbReference type="PROSITE" id="PS01124"/>
    </source>
</evidence>
<keyword evidence="3" id="KW-0804">Transcription</keyword>
<dbReference type="RefSeq" id="WP_268059870.1">
    <property type="nucleotide sequence ID" value="NZ_JAPQFJ010000002.1"/>
</dbReference>
<keyword evidence="4" id="KW-0812">Transmembrane</keyword>
<evidence type="ECO:0000256" key="1">
    <source>
        <dbReference type="ARBA" id="ARBA00023015"/>
    </source>
</evidence>
<feature type="domain" description="HTH araC/xylS-type" evidence="5">
    <location>
        <begin position="674"/>
        <end position="773"/>
    </location>
</feature>
<feature type="transmembrane region" description="Helical" evidence="4">
    <location>
        <begin position="300"/>
        <end position="319"/>
    </location>
</feature>
<dbReference type="PANTHER" id="PTHR43280">
    <property type="entry name" value="ARAC-FAMILY TRANSCRIPTIONAL REGULATOR"/>
    <property type="match status" value="1"/>
</dbReference>
<dbReference type="SMART" id="SM00342">
    <property type="entry name" value="HTH_ARAC"/>
    <property type="match status" value="1"/>
</dbReference>
<dbReference type="PRINTS" id="PR00032">
    <property type="entry name" value="HTHARAC"/>
</dbReference>
<dbReference type="Proteomes" id="UP001144612">
    <property type="component" value="Unassembled WGS sequence"/>
</dbReference>
<keyword evidence="4" id="KW-1133">Transmembrane helix</keyword>
<dbReference type="Gene3D" id="3.30.450.20">
    <property type="entry name" value="PAS domain"/>
    <property type="match status" value="1"/>
</dbReference>
<evidence type="ECO:0000256" key="3">
    <source>
        <dbReference type="ARBA" id="ARBA00023163"/>
    </source>
</evidence>
<evidence type="ECO:0000313" key="7">
    <source>
        <dbReference type="Proteomes" id="UP001144612"/>
    </source>
</evidence>
<dbReference type="InterPro" id="IPR018060">
    <property type="entry name" value="HTH_AraC"/>
</dbReference>
<dbReference type="InterPro" id="IPR020449">
    <property type="entry name" value="Tscrpt_reg_AraC-type_HTH"/>
</dbReference>
<sequence>MKNFKRRRLSNTFTKLLSSYLIIISVILSLSSVAFYVSYKRILVKQGSENSSTLLQQANYYTNFNFNWAKSLLYSLYLDEGVHTLLYSYNQKDTLSALSKIDNIRNFSPYIDSVYIYNKNNNSFYSSEPNLASKSKYEYVLRNILKTNNETFTNDFIANKIEVSSNNRTISKNIFSIVLSNVKSTKDSLPHGALILNIDANELSKYFKQSHDISKNLFAINNDGQIILSSDSNDFLKDISDKPYVKRILNSSDKKGNFITSINNATFLVTYISSENNNVKFINIVPYKQLMGEIREKVKYLFLLALILFLIGIIPSYFMSNKIYTPINRIMEQVESTSAFDDILKNNNCKNELEYLSAAIDYIASKPSYIDELSLDELVFIRKIVLKDLLKNRTSSITSKNDISIFDKLNINIDKSNLIAIIFKIDFIDDFYRDYSSKDDRNLIRFRLKNIINDSLSSDFLTESLIEENLIISIISFDEQPYNSFLPQNLIENIENIQNNTKPNLNVSVSASIGDCINNLNDLFKSFDSAKKYMRYTFKYGSSSILYNKKILRDVSYKYNYDEKLESSLYESIKLGNLDKLQLSLDNLFMQISNYSYDDMILAITNLFIKSEKVINDLCSIYNEADAIETKDYLDNLKNFQSISSVKEFLFELYKEVIESLNLKKLNKTNALINDVKEYIDTNFADTSLSIPEIADKFSISPNYLRSIFKNTTGVSLSKYINNCKFEKAQELLINTDLTINDIAIKVGYVNTNYFFTAFKKMYGISPAQYRNINKK</sequence>
<dbReference type="PROSITE" id="PS01124">
    <property type="entry name" value="HTH_ARAC_FAMILY_2"/>
    <property type="match status" value="1"/>
</dbReference>
<proteinExistence type="predicted"/>
<gene>
    <name evidence="6" type="ORF">OW729_02590</name>
</gene>
<keyword evidence="1" id="KW-0805">Transcription regulation</keyword>